<dbReference type="InterPro" id="IPR020891">
    <property type="entry name" value="UPF0758_CS"/>
</dbReference>
<dbReference type="RefSeq" id="WP_209532277.1">
    <property type="nucleotide sequence ID" value="NZ_JAEEGA010000022.1"/>
</dbReference>
<gene>
    <name evidence="9" type="primary">radC</name>
    <name evidence="9" type="ORF">I6N95_24090</name>
</gene>
<evidence type="ECO:0000256" key="4">
    <source>
        <dbReference type="ARBA" id="ARBA00022801"/>
    </source>
</evidence>
<dbReference type="NCBIfam" id="NF000642">
    <property type="entry name" value="PRK00024.1"/>
    <property type="match status" value="1"/>
</dbReference>
<evidence type="ECO:0000256" key="3">
    <source>
        <dbReference type="ARBA" id="ARBA00022723"/>
    </source>
</evidence>
<dbReference type="GO" id="GO:0008237">
    <property type="term" value="F:metallopeptidase activity"/>
    <property type="evidence" value="ECO:0007669"/>
    <property type="project" value="UniProtKB-KW"/>
</dbReference>
<dbReference type="Pfam" id="PF04002">
    <property type="entry name" value="RadC"/>
    <property type="match status" value="1"/>
</dbReference>
<dbReference type="Pfam" id="PF20582">
    <property type="entry name" value="UPF0758_N"/>
    <property type="match status" value="1"/>
</dbReference>
<evidence type="ECO:0000256" key="2">
    <source>
        <dbReference type="ARBA" id="ARBA00022670"/>
    </source>
</evidence>
<keyword evidence="3" id="KW-0479">Metal-binding</keyword>
<keyword evidence="6" id="KW-0482">Metalloprotease</keyword>
<dbReference type="PROSITE" id="PS50249">
    <property type="entry name" value="MPN"/>
    <property type="match status" value="1"/>
</dbReference>
<reference evidence="9" key="1">
    <citation type="submission" date="2020-12" db="EMBL/GenBank/DDBJ databases">
        <title>Vagococcus allomyrinae sp. nov. and Enterococcus lavae sp. nov., isolated from the larvae of Allomyrina dichotoma.</title>
        <authorList>
            <person name="Lee S.D."/>
        </authorList>
    </citation>
    <scope>NUCLEOTIDE SEQUENCE</scope>
    <source>
        <strain evidence="9">BWB3-3</strain>
    </source>
</reference>
<dbReference type="InterPro" id="IPR025657">
    <property type="entry name" value="RadC_JAB"/>
</dbReference>
<keyword evidence="10" id="KW-1185">Reference proteome</keyword>
<dbReference type="PROSITE" id="PS01302">
    <property type="entry name" value="UPF0758"/>
    <property type="match status" value="1"/>
</dbReference>
<dbReference type="SUPFAM" id="SSF47781">
    <property type="entry name" value="RuvA domain 2-like"/>
    <property type="match status" value="1"/>
</dbReference>
<dbReference type="GO" id="GO:0006508">
    <property type="term" value="P:proteolysis"/>
    <property type="evidence" value="ECO:0007669"/>
    <property type="project" value="UniProtKB-KW"/>
</dbReference>
<name>A0A940PFV0_9ENTE</name>
<keyword evidence="2" id="KW-0645">Protease</keyword>
<organism evidence="9 10">
    <name type="scientific">Vagococcus allomyrinae</name>
    <dbReference type="NCBI Taxonomy" id="2794353"/>
    <lineage>
        <taxon>Bacteria</taxon>
        <taxon>Bacillati</taxon>
        <taxon>Bacillota</taxon>
        <taxon>Bacilli</taxon>
        <taxon>Lactobacillales</taxon>
        <taxon>Enterococcaceae</taxon>
        <taxon>Vagococcus</taxon>
    </lineage>
</organism>
<evidence type="ECO:0000256" key="5">
    <source>
        <dbReference type="ARBA" id="ARBA00022833"/>
    </source>
</evidence>
<keyword evidence="5" id="KW-0862">Zinc</keyword>
<evidence type="ECO:0000256" key="7">
    <source>
        <dbReference type="RuleBase" id="RU003797"/>
    </source>
</evidence>
<dbReference type="PANTHER" id="PTHR30471:SF3">
    <property type="entry name" value="UPF0758 PROTEIN YEES-RELATED"/>
    <property type="match status" value="1"/>
</dbReference>
<feature type="domain" description="MPN" evidence="8">
    <location>
        <begin position="109"/>
        <end position="231"/>
    </location>
</feature>
<protein>
    <submittedName>
        <fullName evidence="9">DNA repair protein RadC</fullName>
    </submittedName>
</protein>
<comment type="similarity">
    <text evidence="1 7">Belongs to the UPF0758 family.</text>
</comment>
<evidence type="ECO:0000256" key="1">
    <source>
        <dbReference type="ARBA" id="ARBA00010243"/>
    </source>
</evidence>
<dbReference type="Proteomes" id="UP000674938">
    <property type="component" value="Unassembled WGS sequence"/>
</dbReference>
<evidence type="ECO:0000313" key="10">
    <source>
        <dbReference type="Proteomes" id="UP000674938"/>
    </source>
</evidence>
<keyword evidence="4" id="KW-0378">Hydrolase</keyword>
<dbReference type="NCBIfam" id="TIGR00608">
    <property type="entry name" value="radc"/>
    <property type="match status" value="1"/>
</dbReference>
<dbReference type="InterPro" id="IPR010994">
    <property type="entry name" value="RuvA_2-like"/>
</dbReference>
<comment type="caution">
    <text evidence="9">The sequence shown here is derived from an EMBL/GenBank/DDBJ whole genome shotgun (WGS) entry which is preliminary data.</text>
</comment>
<evidence type="ECO:0000256" key="6">
    <source>
        <dbReference type="ARBA" id="ARBA00023049"/>
    </source>
</evidence>
<dbReference type="GO" id="GO:0046872">
    <property type="term" value="F:metal ion binding"/>
    <property type="evidence" value="ECO:0007669"/>
    <property type="project" value="UniProtKB-KW"/>
</dbReference>
<accession>A0A940PFV0</accession>
<dbReference type="CDD" id="cd08071">
    <property type="entry name" value="MPN_DUF2466"/>
    <property type="match status" value="1"/>
</dbReference>
<sequence length="231" mass="26051">MEEIGSRNLISEVPEANRPRERLIHYGEGALSDQELLAIVLRTGSKEKNVMHLSLQILNHFGSLYDLKMASCEELQEIKGVGPIKAVEIKAVVEFGMRLAKANQLKLGKVTSSMEIGQTMIDELKDLRQEHLMALYLNTKNEMIKKETLFIGSLNQSVAHPREIFRSAVKYSAARIILVHNHPSGDTYPSENDIEFTKRVVECGELMGIELLDHLVIGHQSYCSLKELRVI</sequence>
<proteinExistence type="inferred from homology"/>
<dbReference type="InterPro" id="IPR046778">
    <property type="entry name" value="UPF0758_N"/>
</dbReference>
<dbReference type="InterPro" id="IPR001405">
    <property type="entry name" value="UPF0758"/>
</dbReference>
<dbReference type="EMBL" id="JAEEGA010000022">
    <property type="protein sequence ID" value="MBP1044095.1"/>
    <property type="molecule type" value="Genomic_DNA"/>
</dbReference>
<dbReference type="Gene3D" id="1.10.150.20">
    <property type="entry name" value="5' to 3' exonuclease, C-terminal subdomain"/>
    <property type="match status" value="1"/>
</dbReference>
<dbReference type="AlphaFoldDB" id="A0A940PFV0"/>
<dbReference type="InterPro" id="IPR037518">
    <property type="entry name" value="MPN"/>
</dbReference>
<dbReference type="PANTHER" id="PTHR30471">
    <property type="entry name" value="DNA REPAIR PROTEIN RADC"/>
    <property type="match status" value="1"/>
</dbReference>
<dbReference type="SUPFAM" id="SSF102712">
    <property type="entry name" value="JAB1/MPN domain"/>
    <property type="match status" value="1"/>
</dbReference>
<dbReference type="Gene3D" id="3.40.140.10">
    <property type="entry name" value="Cytidine Deaminase, domain 2"/>
    <property type="match status" value="1"/>
</dbReference>
<evidence type="ECO:0000259" key="8">
    <source>
        <dbReference type="PROSITE" id="PS50249"/>
    </source>
</evidence>
<evidence type="ECO:0000313" key="9">
    <source>
        <dbReference type="EMBL" id="MBP1044095.1"/>
    </source>
</evidence>